<reference evidence="2" key="1">
    <citation type="submission" date="2021-03" db="EMBL/GenBank/DDBJ databases">
        <title>Whole genome shotgun sequence of Actinoplanes auranticolor NBRC 12245.</title>
        <authorList>
            <person name="Komaki H."/>
            <person name="Tamura T."/>
        </authorList>
    </citation>
    <scope>NUCLEOTIDE SEQUENCE</scope>
    <source>
        <strain evidence="2">NBRC 12245</strain>
    </source>
</reference>
<sequence length="72" mass="7836">MALTGRQQERLRQLLEDELRKAGSAAIERGATPEEIADLLAERRRALADAPPGDPDSDRQPSDEAEGQIEPG</sequence>
<feature type="region of interest" description="Disordered" evidence="1">
    <location>
        <begin position="44"/>
        <end position="72"/>
    </location>
</feature>
<dbReference type="EMBL" id="BOQL01000021">
    <property type="protein sequence ID" value="GIM66982.1"/>
    <property type="molecule type" value="Genomic_DNA"/>
</dbReference>
<dbReference type="AlphaFoldDB" id="A0A919S7B4"/>
<gene>
    <name evidence="2" type="ORF">Aau02nite_25390</name>
</gene>
<dbReference type="RefSeq" id="WP_212988563.1">
    <property type="nucleotide sequence ID" value="NZ_BAABEA010000019.1"/>
</dbReference>
<keyword evidence="3" id="KW-1185">Reference proteome</keyword>
<feature type="compositionally biased region" description="Acidic residues" evidence="1">
    <location>
        <begin position="63"/>
        <end position="72"/>
    </location>
</feature>
<protein>
    <submittedName>
        <fullName evidence="2">Uncharacterized protein</fullName>
    </submittedName>
</protein>
<accession>A0A919S7B4</accession>
<evidence type="ECO:0000256" key="1">
    <source>
        <dbReference type="SAM" id="MobiDB-lite"/>
    </source>
</evidence>
<evidence type="ECO:0000313" key="2">
    <source>
        <dbReference type="EMBL" id="GIM66982.1"/>
    </source>
</evidence>
<organism evidence="2 3">
    <name type="scientific">Actinoplanes auranticolor</name>
    <dbReference type="NCBI Taxonomy" id="47988"/>
    <lineage>
        <taxon>Bacteria</taxon>
        <taxon>Bacillati</taxon>
        <taxon>Actinomycetota</taxon>
        <taxon>Actinomycetes</taxon>
        <taxon>Micromonosporales</taxon>
        <taxon>Micromonosporaceae</taxon>
        <taxon>Actinoplanes</taxon>
    </lineage>
</organism>
<evidence type="ECO:0000313" key="3">
    <source>
        <dbReference type="Proteomes" id="UP000681340"/>
    </source>
</evidence>
<comment type="caution">
    <text evidence="2">The sequence shown here is derived from an EMBL/GenBank/DDBJ whole genome shotgun (WGS) entry which is preliminary data.</text>
</comment>
<dbReference type="Proteomes" id="UP000681340">
    <property type="component" value="Unassembled WGS sequence"/>
</dbReference>
<name>A0A919S7B4_9ACTN</name>
<proteinExistence type="predicted"/>